<evidence type="ECO:0000256" key="4">
    <source>
        <dbReference type="ARBA" id="ARBA00022989"/>
    </source>
</evidence>
<organism evidence="5 6">
    <name type="scientific">Cannabis sativa</name>
    <name type="common">Hemp</name>
    <name type="synonym">Marijuana</name>
    <dbReference type="NCBI Taxonomy" id="3483"/>
    <lineage>
        <taxon>Eukaryota</taxon>
        <taxon>Viridiplantae</taxon>
        <taxon>Streptophyta</taxon>
        <taxon>Embryophyta</taxon>
        <taxon>Tracheophyta</taxon>
        <taxon>Spermatophyta</taxon>
        <taxon>Magnoliopsida</taxon>
        <taxon>eudicotyledons</taxon>
        <taxon>Gunneridae</taxon>
        <taxon>Pentapetalae</taxon>
        <taxon>rosids</taxon>
        <taxon>fabids</taxon>
        <taxon>Rosales</taxon>
        <taxon>Cannabaceae</taxon>
        <taxon>Cannabis</taxon>
    </lineage>
</organism>
<name>A0A7J6FZI1_CANSA</name>
<keyword evidence="4" id="KW-0812">Transmembrane</keyword>
<reference evidence="5 6" key="1">
    <citation type="journal article" date="2020" name="bioRxiv">
        <title>Sequence and annotation of 42 cannabis genomes reveals extensive copy number variation in cannabinoid synthesis and pathogen resistance genes.</title>
        <authorList>
            <person name="Mckernan K.J."/>
            <person name="Helbert Y."/>
            <person name="Kane L.T."/>
            <person name="Ebling H."/>
            <person name="Zhang L."/>
            <person name="Liu B."/>
            <person name="Eaton Z."/>
            <person name="Mclaughlin S."/>
            <person name="Kingan S."/>
            <person name="Baybayan P."/>
            <person name="Concepcion G."/>
            <person name="Jordan M."/>
            <person name="Riva A."/>
            <person name="Barbazuk W."/>
            <person name="Harkins T."/>
        </authorList>
    </citation>
    <scope>NUCLEOTIDE SEQUENCE [LARGE SCALE GENOMIC DNA]</scope>
    <source>
        <strain evidence="6">cv. Jamaican Lion 4</strain>
        <tissue evidence="5">Leaf</tissue>
    </source>
</reference>
<accession>A0A7J6FZI1</accession>
<dbReference type="GO" id="GO:0015217">
    <property type="term" value="F:ADP transmembrane transporter activity"/>
    <property type="evidence" value="ECO:0007669"/>
    <property type="project" value="InterPro"/>
</dbReference>
<evidence type="ECO:0000256" key="2">
    <source>
        <dbReference type="ARBA" id="ARBA00022448"/>
    </source>
</evidence>
<dbReference type="InterPro" id="IPR045900">
    <property type="entry name" value="Peroxisomal_Ade_carrier"/>
</dbReference>
<keyword evidence="4" id="KW-0472">Membrane</keyword>
<dbReference type="GO" id="GO:0007031">
    <property type="term" value="P:peroxisome organization"/>
    <property type="evidence" value="ECO:0007669"/>
    <property type="project" value="TreeGrafter"/>
</dbReference>
<evidence type="ECO:0000256" key="3">
    <source>
        <dbReference type="ARBA" id="ARBA00022737"/>
    </source>
</evidence>
<comment type="similarity">
    <text evidence="1">Belongs to the mitochondrial carrier (TC 2.A.29) family.</text>
</comment>
<keyword evidence="3" id="KW-0677">Repeat</keyword>
<dbReference type="GO" id="GO:0006635">
    <property type="term" value="P:fatty acid beta-oxidation"/>
    <property type="evidence" value="ECO:0007669"/>
    <property type="project" value="InterPro"/>
</dbReference>
<dbReference type="GO" id="GO:0005778">
    <property type="term" value="C:peroxisomal membrane"/>
    <property type="evidence" value="ECO:0007669"/>
    <property type="project" value="TreeGrafter"/>
</dbReference>
<dbReference type="GO" id="GO:0005347">
    <property type="term" value="F:ATP transmembrane transporter activity"/>
    <property type="evidence" value="ECO:0007669"/>
    <property type="project" value="InterPro"/>
</dbReference>
<evidence type="ECO:0000313" key="6">
    <source>
        <dbReference type="Proteomes" id="UP000583929"/>
    </source>
</evidence>
<keyword evidence="4" id="KW-1133">Transmembrane helix</keyword>
<dbReference type="AlphaFoldDB" id="A0A7J6FZI1"/>
<proteinExistence type="inferred from homology"/>
<sequence>MTHVNKNKDTTALRMQTTTFEKFKGLWKTLTEGTWSDAFDGLGMSLLLTWNPAFQVMIQAGDPNDDDGGGAQGFI</sequence>
<comment type="caution">
    <text evidence="5">The sequence shown here is derived from an EMBL/GenBank/DDBJ whole genome shotgun (WGS) entry which is preliminary data.</text>
</comment>
<keyword evidence="2" id="KW-0813">Transport</keyword>
<dbReference type="PANTHER" id="PTHR46650">
    <property type="entry name" value="PEROXISOMAL ADENINE NUCLEOTIDE TRANSPORTER 1"/>
    <property type="match status" value="1"/>
</dbReference>
<keyword evidence="6" id="KW-1185">Reference proteome</keyword>
<protein>
    <submittedName>
        <fullName evidence="5">Uncharacterized protein</fullName>
    </submittedName>
</protein>
<dbReference type="Proteomes" id="UP000583929">
    <property type="component" value="Unassembled WGS sequence"/>
</dbReference>
<dbReference type="EMBL" id="JAATIQ010000156">
    <property type="protein sequence ID" value="KAF4376161.1"/>
    <property type="molecule type" value="Genomic_DNA"/>
</dbReference>
<evidence type="ECO:0000256" key="1">
    <source>
        <dbReference type="ARBA" id="ARBA00006375"/>
    </source>
</evidence>
<gene>
    <name evidence="5" type="ORF">G4B88_004965</name>
</gene>
<dbReference type="PANTHER" id="PTHR46650:SF4">
    <property type="entry name" value="PEROXISOMAL ADENINE NUCLEOTIDE CARRIER 1"/>
    <property type="match status" value="1"/>
</dbReference>
<evidence type="ECO:0000313" key="5">
    <source>
        <dbReference type="EMBL" id="KAF4376161.1"/>
    </source>
</evidence>